<evidence type="ECO:0000256" key="2">
    <source>
        <dbReference type="ARBA" id="ARBA00022603"/>
    </source>
</evidence>
<evidence type="ECO:0000256" key="5">
    <source>
        <dbReference type="ARBA" id="ARBA00047942"/>
    </source>
</evidence>
<evidence type="ECO:0000256" key="1">
    <source>
        <dbReference type="ARBA" id="ARBA00011900"/>
    </source>
</evidence>
<dbReference type="PROSITE" id="PS00092">
    <property type="entry name" value="N6_MTASE"/>
    <property type="match status" value="1"/>
</dbReference>
<protein>
    <recommendedName>
        <fullName evidence="1">site-specific DNA-methyltransferase (adenine-specific)</fullName>
        <ecNumber evidence="1">2.1.1.72</ecNumber>
    </recommendedName>
</protein>
<sequence length="364" mass="40162">MTFRYIGSKSRLINQITTYMGRPRQGAFFVDAFCGTGVVAEGAADLGWNVRINDSLHSAVISAGARLISADQAAFRRLGGYTNAIATLNAAKPKHGFMWREYSPASVDTCGLERRYFTQDNAARIDAMREMIGEWAGAGTIDEIEERLLIADLFGALNRVANIAGTFGCFLSKWTSQSQDKIAMRCRDLKKRGVHVEATVGDVFDVPNAAHDLVYLDPPYTKRQYASYYHILETVALGDEPEVKGVAGLRPWKNLASDFCYKTRALQTLSRLVHGLKAQKVLLSYSSEGHICMQDIKSELSKIGTSTMHPLGAIGRYRPNKVASNTASDVSEFLVVVERPTVRLCKAQPKAVQNNKPLPVESYV</sequence>
<accession>A0ABP7Q6H7</accession>
<evidence type="ECO:0000256" key="3">
    <source>
        <dbReference type="ARBA" id="ARBA00022679"/>
    </source>
</evidence>
<dbReference type="Pfam" id="PF02086">
    <property type="entry name" value="MethyltransfD12"/>
    <property type="match status" value="1"/>
</dbReference>
<dbReference type="Proteomes" id="UP001501337">
    <property type="component" value="Unassembled WGS sequence"/>
</dbReference>
<keyword evidence="7" id="KW-1185">Reference proteome</keyword>
<keyword evidence="2 6" id="KW-0489">Methyltransferase</keyword>
<name>A0ABP7Q6H7_9GAMM</name>
<evidence type="ECO:0000313" key="7">
    <source>
        <dbReference type="Proteomes" id="UP001501337"/>
    </source>
</evidence>
<comment type="caution">
    <text evidence="6">The sequence shown here is derived from an EMBL/GenBank/DDBJ whole genome shotgun (WGS) entry which is preliminary data.</text>
</comment>
<dbReference type="SUPFAM" id="SSF53335">
    <property type="entry name" value="S-adenosyl-L-methionine-dependent methyltransferases"/>
    <property type="match status" value="1"/>
</dbReference>
<organism evidence="6 7">
    <name type="scientific">Allohahella marinimesophila</name>
    <dbReference type="NCBI Taxonomy" id="1054972"/>
    <lineage>
        <taxon>Bacteria</taxon>
        <taxon>Pseudomonadati</taxon>
        <taxon>Pseudomonadota</taxon>
        <taxon>Gammaproteobacteria</taxon>
        <taxon>Oceanospirillales</taxon>
        <taxon>Hahellaceae</taxon>
        <taxon>Allohahella</taxon>
    </lineage>
</organism>
<evidence type="ECO:0000313" key="6">
    <source>
        <dbReference type="EMBL" id="GAA3977381.1"/>
    </source>
</evidence>
<dbReference type="PRINTS" id="PR00505">
    <property type="entry name" value="D12N6MTFRASE"/>
</dbReference>
<keyword evidence="3" id="KW-0808">Transferase</keyword>
<dbReference type="RefSeq" id="WP_344809326.1">
    <property type="nucleotide sequence ID" value="NZ_BAABBO010000021.1"/>
</dbReference>
<proteinExistence type="predicted"/>
<keyword evidence="4" id="KW-0949">S-adenosyl-L-methionine</keyword>
<comment type="catalytic activity">
    <reaction evidence="5">
        <text>a 2'-deoxyadenosine in DNA + S-adenosyl-L-methionine = an N(6)-methyl-2'-deoxyadenosine in DNA + S-adenosyl-L-homocysteine + H(+)</text>
        <dbReference type="Rhea" id="RHEA:15197"/>
        <dbReference type="Rhea" id="RHEA-COMP:12418"/>
        <dbReference type="Rhea" id="RHEA-COMP:12419"/>
        <dbReference type="ChEBI" id="CHEBI:15378"/>
        <dbReference type="ChEBI" id="CHEBI:57856"/>
        <dbReference type="ChEBI" id="CHEBI:59789"/>
        <dbReference type="ChEBI" id="CHEBI:90615"/>
        <dbReference type="ChEBI" id="CHEBI:90616"/>
        <dbReference type="EC" id="2.1.1.72"/>
    </reaction>
</comment>
<dbReference type="EC" id="2.1.1.72" evidence="1"/>
<dbReference type="InterPro" id="IPR029063">
    <property type="entry name" value="SAM-dependent_MTases_sf"/>
</dbReference>
<dbReference type="EMBL" id="BAABBO010000021">
    <property type="protein sequence ID" value="GAA3977381.1"/>
    <property type="molecule type" value="Genomic_DNA"/>
</dbReference>
<dbReference type="GO" id="GO:0032259">
    <property type="term" value="P:methylation"/>
    <property type="evidence" value="ECO:0007669"/>
    <property type="project" value="UniProtKB-KW"/>
</dbReference>
<gene>
    <name evidence="6" type="ORF">GCM10022278_37690</name>
</gene>
<evidence type="ECO:0000256" key="4">
    <source>
        <dbReference type="ARBA" id="ARBA00022691"/>
    </source>
</evidence>
<reference evidence="7" key="1">
    <citation type="journal article" date="2019" name="Int. J. Syst. Evol. Microbiol.">
        <title>The Global Catalogue of Microorganisms (GCM) 10K type strain sequencing project: providing services to taxonomists for standard genome sequencing and annotation.</title>
        <authorList>
            <consortium name="The Broad Institute Genomics Platform"/>
            <consortium name="The Broad Institute Genome Sequencing Center for Infectious Disease"/>
            <person name="Wu L."/>
            <person name="Ma J."/>
        </authorList>
    </citation>
    <scope>NUCLEOTIDE SEQUENCE [LARGE SCALE GENOMIC DNA]</scope>
    <source>
        <strain evidence="7">JCM 17555</strain>
    </source>
</reference>
<dbReference type="GO" id="GO:0008168">
    <property type="term" value="F:methyltransferase activity"/>
    <property type="evidence" value="ECO:0007669"/>
    <property type="project" value="UniProtKB-KW"/>
</dbReference>
<dbReference type="InterPro" id="IPR002052">
    <property type="entry name" value="DNA_methylase_N6_adenine_CS"/>
</dbReference>
<dbReference type="InterPro" id="IPR012327">
    <property type="entry name" value="MeTrfase_D12"/>
</dbReference>